<proteinExistence type="predicted"/>
<evidence type="ECO:0000313" key="1">
    <source>
        <dbReference type="EMBL" id="RVW88828.1"/>
    </source>
</evidence>
<gene>
    <name evidence="1" type="ORF">CK203_034743</name>
</gene>
<sequence length="532" mass="61484">MSKGVVRSLGSGRFLYWRALDADGAAGGLLICWDKRSLEIVDWEEGQYSLSCRFKNVEDGVVWVFTRVYGPFHQRGKRMLVGRDWGWLVDLPLQGRVFTWSGGLNNQSWARLGRFLVSPSWLDQFNGVIQRRLPCPVSDHFPLLLEGGGLRRALQQVDYWDRVESERRLSLEETELKEEAKESYKKWVLLEESHWRQLLREKWLKEGDKNTGFFHRMANAHRNNNSLDRVKIDGVWLLEEQEVREGIANAYQQMLSENLGLWPDGFTMAFWQSCWDFVKGEILEMFKEFHEQSSFLESLNNTFLVPIPKKGRAADLGDFRPIRMEVLDALIRRAVAGATSQGLLTKPLQFGMGWKRKWEETSTVETTIYIQRGRITLIRSTLASMPIYHMSLFRMPNGRQFVRIRAREARLKEASALEQSFAWDLLHALRVTNPLWRKTQSVEGRKNGKFRVKEAYRLVARSNDIVFPSDAFGWIQSNQGCILCLEATWGRVLTLDRLQKRMAGFLIVALCVVVKKKLCAVGLSRNCKGGLN</sequence>
<organism evidence="1 2">
    <name type="scientific">Vitis vinifera</name>
    <name type="common">Grape</name>
    <dbReference type="NCBI Taxonomy" id="29760"/>
    <lineage>
        <taxon>Eukaryota</taxon>
        <taxon>Viridiplantae</taxon>
        <taxon>Streptophyta</taxon>
        <taxon>Embryophyta</taxon>
        <taxon>Tracheophyta</taxon>
        <taxon>Spermatophyta</taxon>
        <taxon>Magnoliopsida</taxon>
        <taxon>eudicotyledons</taxon>
        <taxon>Gunneridae</taxon>
        <taxon>Pentapetalae</taxon>
        <taxon>rosids</taxon>
        <taxon>Vitales</taxon>
        <taxon>Vitaceae</taxon>
        <taxon>Viteae</taxon>
        <taxon>Vitis</taxon>
    </lineage>
</organism>
<comment type="caution">
    <text evidence="1">The sequence shown here is derived from an EMBL/GenBank/DDBJ whole genome shotgun (WGS) entry which is preliminary data.</text>
</comment>
<dbReference type="EMBL" id="QGNW01000170">
    <property type="protein sequence ID" value="RVW88828.1"/>
    <property type="molecule type" value="Genomic_DNA"/>
</dbReference>
<accession>A0A438HWJ8</accession>
<dbReference type="PANTHER" id="PTHR33710">
    <property type="entry name" value="BNAC02G09200D PROTEIN"/>
    <property type="match status" value="1"/>
</dbReference>
<dbReference type="PANTHER" id="PTHR33710:SF64">
    <property type="entry name" value="ENDONUCLEASE_EXONUCLEASE_PHOSPHATASE DOMAIN-CONTAINING PROTEIN"/>
    <property type="match status" value="1"/>
</dbReference>
<name>A0A438HWJ8_VITVI</name>
<protein>
    <submittedName>
        <fullName evidence="1">Uncharacterized protein</fullName>
    </submittedName>
</protein>
<dbReference type="InterPro" id="IPR036691">
    <property type="entry name" value="Endo/exonu/phosph_ase_sf"/>
</dbReference>
<dbReference type="SUPFAM" id="SSF56219">
    <property type="entry name" value="DNase I-like"/>
    <property type="match status" value="1"/>
</dbReference>
<reference evidence="1 2" key="1">
    <citation type="journal article" date="2018" name="PLoS Genet.">
        <title>Population sequencing reveals clonal diversity and ancestral inbreeding in the grapevine cultivar Chardonnay.</title>
        <authorList>
            <person name="Roach M.J."/>
            <person name="Johnson D.L."/>
            <person name="Bohlmann J."/>
            <person name="van Vuuren H.J."/>
            <person name="Jones S.J."/>
            <person name="Pretorius I.S."/>
            <person name="Schmidt S.A."/>
            <person name="Borneman A.R."/>
        </authorList>
    </citation>
    <scope>NUCLEOTIDE SEQUENCE [LARGE SCALE GENOMIC DNA]</scope>
    <source>
        <strain evidence="2">cv. Chardonnay</strain>
        <tissue evidence="1">Leaf</tissue>
    </source>
</reference>
<dbReference type="AlphaFoldDB" id="A0A438HWJ8"/>
<evidence type="ECO:0000313" key="2">
    <source>
        <dbReference type="Proteomes" id="UP000288805"/>
    </source>
</evidence>
<dbReference type="Proteomes" id="UP000288805">
    <property type="component" value="Unassembled WGS sequence"/>
</dbReference>